<keyword evidence="1" id="KW-0175">Coiled coil</keyword>
<dbReference type="EMBL" id="VTPC01001291">
    <property type="protein sequence ID" value="KAF2902469.1"/>
    <property type="molecule type" value="Genomic_DNA"/>
</dbReference>
<protein>
    <submittedName>
        <fullName evidence="2">Uncharacterized protein</fullName>
    </submittedName>
</protein>
<evidence type="ECO:0000313" key="3">
    <source>
        <dbReference type="Proteomes" id="UP000801492"/>
    </source>
</evidence>
<dbReference type="AlphaFoldDB" id="A0A8K0DB10"/>
<evidence type="ECO:0000313" key="2">
    <source>
        <dbReference type="EMBL" id="KAF2902469.1"/>
    </source>
</evidence>
<evidence type="ECO:0000256" key="1">
    <source>
        <dbReference type="SAM" id="Coils"/>
    </source>
</evidence>
<comment type="caution">
    <text evidence="2">The sequence shown here is derived from an EMBL/GenBank/DDBJ whole genome shotgun (WGS) entry which is preliminary data.</text>
</comment>
<keyword evidence="3" id="KW-1185">Reference proteome</keyword>
<organism evidence="2 3">
    <name type="scientific">Ignelater luminosus</name>
    <name type="common">Cucubano</name>
    <name type="synonym">Pyrophorus luminosus</name>
    <dbReference type="NCBI Taxonomy" id="2038154"/>
    <lineage>
        <taxon>Eukaryota</taxon>
        <taxon>Metazoa</taxon>
        <taxon>Ecdysozoa</taxon>
        <taxon>Arthropoda</taxon>
        <taxon>Hexapoda</taxon>
        <taxon>Insecta</taxon>
        <taxon>Pterygota</taxon>
        <taxon>Neoptera</taxon>
        <taxon>Endopterygota</taxon>
        <taxon>Coleoptera</taxon>
        <taxon>Polyphaga</taxon>
        <taxon>Elateriformia</taxon>
        <taxon>Elateroidea</taxon>
        <taxon>Elateridae</taxon>
        <taxon>Agrypninae</taxon>
        <taxon>Pyrophorini</taxon>
        <taxon>Ignelater</taxon>
    </lineage>
</organism>
<sequence length="278" mass="32445">MGQYKSKSTKNFEECRPKKSICRKVVDFFTLPYIPYTDIKEVMVDAVEESLADQLPDNAFEFALEINNSKLKERKEEFKQTDNSCFTLIYITGRDDLNETSNSLLNLTSKLDCLENALNEYTKAEKLIQLYSNPKYLNKGDPQASVNYAEQVVYKNRFSFWPIWGRNRNKDAALKDKSARKENKLPELTVHHPEKIKFCQQVSFVAFDNKESISSLDDSEDNFRKRLRKEEHSELVDLSDQPLPTKLTRKSQKRTVQRHVRKTVKKANLELFSSGKCY</sequence>
<name>A0A8K0DB10_IGNLU</name>
<accession>A0A8K0DB10</accession>
<feature type="coiled-coil region" evidence="1">
    <location>
        <begin position="97"/>
        <end position="124"/>
    </location>
</feature>
<gene>
    <name evidence="2" type="ORF">ILUMI_03722</name>
</gene>
<dbReference type="Proteomes" id="UP000801492">
    <property type="component" value="Unassembled WGS sequence"/>
</dbReference>
<reference evidence="2" key="1">
    <citation type="submission" date="2019-08" db="EMBL/GenBank/DDBJ databases">
        <title>The genome of the North American firefly Photinus pyralis.</title>
        <authorList>
            <consortium name="Photinus pyralis genome working group"/>
            <person name="Fallon T.R."/>
            <person name="Sander Lower S.E."/>
            <person name="Weng J.-K."/>
        </authorList>
    </citation>
    <scope>NUCLEOTIDE SEQUENCE</scope>
    <source>
        <strain evidence="2">TRF0915ILg1</strain>
        <tissue evidence="2">Whole body</tissue>
    </source>
</reference>
<proteinExistence type="predicted"/>